<feature type="transmembrane region" description="Helical" evidence="2">
    <location>
        <begin position="121"/>
        <end position="142"/>
    </location>
</feature>
<dbReference type="RefSeq" id="WP_043782699.1">
    <property type="nucleotide sequence ID" value="NZ_JMQI01000043.1"/>
</dbReference>
<evidence type="ECO:0000256" key="2">
    <source>
        <dbReference type="SAM" id="Phobius"/>
    </source>
</evidence>
<feature type="region of interest" description="Disordered" evidence="1">
    <location>
        <begin position="146"/>
        <end position="244"/>
    </location>
</feature>
<feature type="region of interest" description="Disordered" evidence="1">
    <location>
        <begin position="87"/>
        <end position="114"/>
    </location>
</feature>
<gene>
    <name evidence="3" type="ORF">DV20_21180</name>
</gene>
<dbReference type="Proteomes" id="UP000027345">
    <property type="component" value="Unassembled WGS sequence"/>
</dbReference>
<proteinExistence type="predicted"/>
<feature type="transmembrane region" description="Helical" evidence="2">
    <location>
        <begin position="46"/>
        <end position="64"/>
    </location>
</feature>
<accession>A0A066U3L3</accession>
<keyword evidence="2" id="KW-0812">Transmembrane</keyword>
<feature type="compositionally biased region" description="Low complexity" evidence="1">
    <location>
        <begin position="172"/>
        <end position="244"/>
    </location>
</feature>
<organism evidence="3 4">
    <name type="scientific">Amycolatopsis rifamycinica</name>
    <dbReference type="NCBI Taxonomy" id="287986"/>
    <lineage>
        <taxon>Bacteria</taxon>
        <taxon>Bacillati</taxon>
        <taxon>Actinomycetota</taxon>
        <taxon>Actinomycetes</taxon>
        <taxon>Pseudonocardiales</taxon>
        <taxon>Pseudonocardiaceae</taxon>
        <taxon>Amycolatopsis</taxon>
    </lineage>
</organism>
<evidence type="ECO:0000256" key="1">
    <source>
        <dbReference type="SAM" id="MobiDB-lite"/>
    </source>
</evidence>
<evidence type="ECO:0000313" key="3">
    <source>
        <dbReference type="EMBL" id="KDN20467.1"/>
    </source>
</evidence>
<dbReference type="STRING" id="287986.DV20_21180"/>
<dbReference type="OrthoDB" id="3632661at2"/>
<reference evidence="3 4" key="1">
    <citation type="submission" date="2014-05" db="EMBL/GenBank/DDBJ databases">
        <title>Draft genome sequence of Amycolatopsis rifamycinica DSM 46095.</title>
        <authorList>
            <person name="Lal R."/>
            <person name="Saxena A."/>
            <person name="Kumari R."/>
            <person name="Mukherjee U."/>
            <person name="Singh P."/>
            <person name="Sangwan N."/>
            <person name="Mahato N.K."/>
        </authorList>
    </citation>
    <scope>NUCLEOTIDE SEQUENCE [LARGE SCALE GENOMIC DNA]</scope>
    <source>
        <strain evidence="3 4">DSM 46095</strain>
    </source>
</reference>
<keyword evidence="4" id="KW-1185">Reference proteome</keyword>
<keyword evidence="2" id="KW-1133">Transmembrane helix</keyword>
<protein>
    <submittedName>
        <fullName evidence="3">Uncharacterized protein</fullName>
    </submittedName>
</protein>
<dbReference type="EMBL" id="JMQI01000043">
    <property type="protein sequence ID" value="KDN20467.1"/>
    <property type="molecule type" value="Genomic_DNA"/>
</dbReference>
<evidence type="ECO:0000313" key="4">
    <source>
        <dbReference type="Proteomes" id="UP000027345"/>
    </source>
</evidence>
<comment type="caution">
    <text evidence="3">The sequence shown here is derived from an EMBL/GenBank/DDBJ whole genome shotgun (WGS) entry which is preliminary data.</text>
</comment>
<name>A0A066U3L3_9PSEU</name>
<sequence>MSKENVAASEEKEQKSGLRIAQVLAAALAAVTAALLGSTLGVAGTVIGAGVASVVSTVGSELYLRSLERTRAAALKARELATSGIRRRGQAVDVTDQPTVRLKPPEDEPSRLSSRLRKLRWPLLIGTSLAAFAVAILSIVGFESATGTQIGGGTGSSIGKIFTGDGGHQGRTPSTTPPTGTDDTQVSPTETATTPPSSSSTAPTTSSETPSTTPSTTAQQPSTSAPATTATPPTSKGAATTPTP</sequence>
<dbReference type="eggNOG" id="ENOG5032Y91">
    <property type="taxonomic scope" value="Bacteria"/>
</dbReference>
<feature type="transmembrane region" description="Helical" evidence="2">
    <location>
        <begin position="20"/>
        <end position="40"/>
    </location>
</feature>
<keyword evidence="2" id="KW-0472">Membrane</keyword>
<dbReference type="AlphaFoldDB" id="A0A066U3L3"/>